<dbReference type="SMART" id="SM00714">
    <property type="entry name" value="LITAF"/>
    <property type="match status" value="1"/>
</dbReference>
<dbReference type="Pfam" id="PF10601">
    <property type="entry name" value="zf-LITAF-like"/>
    <property type="match status" value="1"/>
</dbReference>
<dbReference type="Proteomes" id="UP001329430">
    <property type="component" value="Chromosome 6"/>
</dbReference>
<reference evidence="3 4" key="1">
    <citation type="journal article" date="2024" name="Insects">
        <title>An Improved Chromosome-Level Genome Assembly of the Firefly Pyrocoelia pectoralis.</title>
        <authorList>
            <person name="Fu X."/>
            <person name="Meyer-Rochow V.B."/>
            <person name="Ballantyne L."/>
            <person name="Zhu X."/>
        </authorList>
    </citation>
    <scope>NUCLEOTIDE SEQUENCE [LARGE SCALE GENOMIC DNA]</scope>
    <source>
        <strain evidence="3">XCY_ONT2</strain>
    </source>
</reference>
<gene>
    <name evidence="3" type="ORF">RI129_009152</name>
</gene>
<evidence type="ECO:0000259" key="2">
    <source>
        <dbReference type="PROSITE" id="PS51837"/>
    </source>
</evidence>
<keyword evidence="1" id="KW-0472">Membrane</keyword>
<proteinExistence type="predicted"/>
<protein>
    <recommendedName>
        <fullName evidence="2">LITAF domain-containing protein</fullName>
    </recommendedName>
</protein>
<dbReference type="EMBL" id="JAVRBK010000006">
    <property type="protein sequence ID" value="KAK5642985.1"/>
    <property type="molecule type" value="Genomic_DNA"/>
</dbReference>
<dbReference type="InterPro" id="IPR006629">
    <property type="entry name" value="LITAF"/>
</dbReference>
<keyword evidence="1" id="KW-1133">Transmembrane helix</keyword>
<accession>A0AAN7V6V1</accession>
<evidence type="ECO:0000313" key="3">
    <source>
        <dbReference type="EMBL" id="KAK5642985.1"/>
    </source>
</evidence>
<comment type="caution">
    <text evidence="3">The sequence shown here is derived from an EMBL/GenBank/DDBJ whole genome shotgun (WGS) entry which is preliminary data.</text>
</comment>
<feature type="domain" description="LITAF" evidence="2">
    <location>
        <begin position="58"/>
        <end position="141"/>
    </location>
</feature>
<dbReference type="AlphaFoldDB" id="A0AAN7V6V1"/>
<dbReference type="PROSITE" id="PS51837">
    <property type="entry name" value="LITAF"/>
    <property type="match status" value="1"/>
</dbReference>
<keyword evidence="1" id="KW-0812">Transmembrane</keyword>
<evidence type="ECO:0000256" key="1">
    <source>
        <dbReference type="SAM" id="Phobius"/>
    </source>
</evidence>
<evidence type="ECO:0000313" key="4">
    <source>
        <dbReference type="Proteomes" id="UP001329430"/>
    </source>
</evidence>
<keyword evidence="4" id="KW-1185">Reference proteome</keyword>
<name>A0AAN7V6V1_9COLE</name>
<feature type="transmembrane region" description="Helical" evidence="1">
    <location>
        <begin position="100"/>
        <end position="119"/>
    </location>
</feature>
<organism evidence="3 4">
    <name type="scientific">Pyrocoelia pectoralis</name>
    <dbReference type="NCBI Taxonomy" id="417401"/>
    <lineage>
        <taxon>Eukaryota</taxon>
        <taxon>Metazoa</taxon>
        <taxon>Ecdysozoa</taxon>
        <taxon>Arthropoda</taxon>
        <taxon>Hexapoda</taxon>
        <taxon>Insecta</taxon>
        <taxon>Pterygota</taxon>
        <taxon>Neoptera</taxon>
        <taxon>Endopterygota</taxon>
        <taxon>Coleoptera</taxon>
        <taxon>Polyphaga</taxon>
        <taxon>Elateriformia</taxon>
        <taxon>Elateroidea</taxon>
        <taxon>Lampyridae</taxon>
        <taxon>Lampyrinae</taxon>
        <taxon>Pyrocoelia</taxon>
    </lineage>
</organism>
<sequence>MGPAAKCRLCGDAFIYTPSKVAELGEHLCCDHSKQSLTNFSIEHDKSSSNSSLETSSTKRMYKTTVETWKPGIAVLTCPSCGKTGHPIVRKQQNKITHSSLGAICLLGCWPLCFLPFMLGGSNTMNIHCKFCGQYLGTFDRKSGRMQNFDNNYSKSKPPVNSCNCN</sequence>